<sequence length="162" mass="17751">MADEQRISTTRRISAPTGRIFELVTDPAGHVKIDGSGMLVAAGDARRVTGAGDAFEMDMDREPLGDIPMGKYRVRNVVTRIEPDALIEWTVGGVDHPPIGHVYGYTLVPVDDHTTDVTSYCDWSGVSEKWKTRVSWPVVPLTMLEKSLANLDRVVTSPTTNA</sequence>
<keyword evidence="2" id="KW-1185">Reference proteome</keyword>
<dbReference type="EMBL" id="SSXH01000337">
    <property type="protein sequence ID" value="THJ74030.1"/>
    <property type="molecule type" value="Genomic_DNA"/>
</dbReference>
<gene>
    <name evidence="1" type="ORF">E7Y31_13910</name>
</gene>
<reference evidence="1 2" key="1">
    <citation type="submission" date="2019-04" db="EMBL/GenBank/DDBJ databases">
        <title>Draft genome sequences for three unisolated Alnus-infective Frankia Sp+ strains, AgTrS, AiOr and AvVan, the first sequenced Frankia strains able to sporulate in-planta.</title>
        <authorList>
            <person name="Bethencourt L."/>
            <person name="Vautrin F."/>
            <person name="Taib N."/>
            <person name="Dubost A."/>
            <person name="Castro-Garcia L."/>
            <person name="Imbaud O."/>
            <person name="Abrouk D."/>
            <person name="Fournier P."/>
            <person name="Briolay J."/>
            <person name="Nguyen A."/>
            <person name="Normand P."/>
            <person name="Fernandez M.P."/>
            <person name="Brochier-Armanet C."/>
            <person name="Herrera-Belaroussi A."/>
        </authorList>
    </citation>
    <scope>NUCLEOTIDE SEQUENCE [LARGE SCALE GENOMIC DNA]</scope>
    <source>
        <strain evidence="1 2">AvVan</strain>
    </source>
</reference>
<evidence type="ECO:0000313" key="2">
    <source>
        <dbReference type="Proteomes" id="UP000305282"/>
    </source>
</evidence>
<comment type="caution">
    <text evidence="1">The sequence shown here is derived from an EMBL/GenBank/DDBJ whole genome shotgun (WGS) entry which is preliminary data.</text>
</comment>
<dbReference type="SUPFAM" id="SSF55961">
    <property type="entry name" value="Bet v1-like"/>
    <property type="match status" value="1"/>
</dbReference>
<dbReference type="AlphaFoldDB" id="A0A4S5EPW1"/>
<dbReference type="Gene3D" id="3.30.530.20">
    <property type="match status" value="1"/>
</dbReference>
<evidence type="ECO:0000313" key="1">
    <source>
        <dbReference type="EMBL" id="THJ74030.1"/>
    </source>
</evidence>
<dbReference type="RefSeq" id="WP_136448517.1">
    <property type="nucleotide sequence ID" value="NZ_CADCWT010000219.1"/>
</dbReference>
<dbReference type="Proteomes" id="UP000305282">
    <property type="component" value="Unassembled WGS sequence"/>
</dbReference>
<proteinExistence type="predicted"/>
<protein>
    <submittedName>
        <fullName evidence="1">Polyketide cyclase</fullName>
    </submittedName>
</protein>
<name>A0A4S5EPW1_9ACTN</name>
<dbReference type="OrthoDB" id="9797506at2"/>
<organism evidence="1 2">
    <name type="scientific">Candidatus Frankia alpina</name>
    <dbReference type="NCBI Taxonomy" id="2699483"/>
    <lineage>
        <taxon>Bacteria</taxon>
        <taxon>Bacillati</taxon>
        <taxon>Actinomycetota</taxon>
        <taxon>Actinomycetes</taxon>
        <taxon>Frankiales</taxon>
        <taxon>Frankiaceae</taxon>
        <taxon>Frankia</taxon>
    </lineage>
</organism>
<accession>A0A4S5EPW1</accession>
<dbReference type="InterPro" id="IPR023393">
    <property type="entry name" value="START-like_dom_sf"/>
</dbReference>